<evidence type="ECO:0000256" key="2">
    <source>
        <dbReference type="ARBA" id="ARBA00022714"/>
    </source>
</evidence>
<evidence type="ECO:0000256" key="7">
    <source>
        <dbReference type="ARBA" id="ARBA00023027"/>
    </source>
</evidence>
<dbReference type="Gene3D" id="3.40.30.10">
    <property type="entry name" value="Glutaredoxin"/>
    <property type="match status" value="1"/>
</dbReference>
<evidence type="ECO:0000256" key="4">
    <source>
        <dbReference type="ARBA" id="ARBA00022967"/>
    </source>
</evidence>
<dbReference type="GO" id="GO:0008324">
    <property type="term" value="F:monoatomic cation transmembrane transporter activity"/>
    <property type="evidence" value="ECO:0007669"/>
    <property type="project" value="UniProtKB-ARBA"/>
</dbReference>
<keyword evidence="2" id="KW-0001">2Fe-2S</keyword>
<evidence type="ECO:0000256" key="3">
    <source>
        <dbReference type="ARBA" id="ARBA00022723"/>
    </source>
</evidence>
<accession>A0A345ZTB8</accession>
<evidence type="ECO:0000256" key="6">
    <source>
        <dbReference type="ARBA" id="ARBA00023014"/>
    </source>
</evidence>
<gene>
    <name evidence="11" type="ORF">DW352_06310</name>
</gene>
<dbReference type="GO" id="GO:0098796">
    <property type="term" value="C:membrane protein complex"/>
    <property type="evidence" value="ECO:0007669"/>
    <property type="project" value="UniProtKB-ARBA"/>
</dbReference>
<organism evidence="11 12">
    <name type="scientific">Pseudolabrys taiwanensis</name>
    <dbReference type="NCBI Taxonomy" id="331696"/>
    <lineage>
        <taxon>Bacteria</taxon>
        <taxon>Pseudomonadati</taxon>
        <taxon>Pseudomonadota</taxon>
        <taxon>Alphaproteobacteria</taxon>
        <taxon>Hyphomicrobiales</taxon>
        <taxon>Xanthobacteraceae</taxon>
        <taxon>Pseudolabrys</taxon>
    </lineage>
</organism>
<comment type="similarity">
    <text evidence="1">Belongs to the complex I 24 kDa subunit family.</text>
</comment>
<evidence type="ECO:0000256" key="10">
    <source>
        <dbReference type="SAM" id="MobiDB-lite"/>
    </source>
</evidence>
<dbReference type="KEGG" id="ptaw:DW352_06310"/>
<evidence type="ECO:0000256" key="8">
    <source>
        <dbReference type="ARBA" id="ARBA00034078"/>
    </source>
</evidence>
<dbReference type="PANTHER" id="PTHR10371:SF3">
    <property type="entry name" value="NADH DEHYDROGENASE [UBIQUINONE] FLAVOPROTEIN 2, MITOCHONDRIAL"/>
    <property type="match status" value="1"/>
</dbReference>
<dbReference type="Pfam" id="PF01257">
    <property type="entry name" value="2Fe-2S_thioredx"/>
    <property type="match status" value="1"/>
</dbReference>
<comment type="catalytic activity">
    <reaction evidence="9">
        <text>a quinone + NADH + 5 H(+)(in) = a quinol + NAD(+) + 4 H(+)(out)</text>
        <dbReference type="Rhea" id="RHEA:57888"/>
        <dbReference type="ChEBI" id="CHEBI:15378"/>
        <dbReference type="ChEBI" id="CHEBI:24646"/>
        <dbReference type="ChEBI" id="CHEBI:57540"/>
        <dbReference type="ChEBI" id="CHEBI:57945"/>
        <dbReference type="ChEBI" id="CHEBI:132124"/>
    </reaction>
</comment>
<comment type="cofactor">
    <cofactor evidence="8">
        <name>[2Fe-2S] cluster</name>
        <dbReference type="ChEBI" id="CHEBI:190135"/>
    </cofactor>
</comment>
<evidence type="ECO:0000313" key="11">
    <source>
        <dbReference type="EMBL" id="AXK80165.1"/>
    </source>
</evidence>
<feature type="region of interest" description="Disordered" evidence="10">
    <location>
        <begin position="174"/>
        <end position="200"/>
    </location>
</feature>
<keyword evidence="6" id="KW-0411">Iron-sulfur</keyword>
<dbReference type="InterPro" id="IPR036249">
    <property type="entry name" value="Thioredoxin-like_sf"/>
</dbReference>
<feature type="compositionally biased region" description="Polar residues" evidence="10">
    <location>
        <begin position="191"/>
        <end position="200"/>
    </location>
</feature>
<dbReference type="NCBIfam" id="NF005724">
    <property type="entry name" value="PRK07539.1-4"/>
    <property type="match status" value="1"/>
</dbReference>
<keyword evidence="5" id="KW-0408">Iron</keyword>
<dbReference type="CDD" id="cd03064">
    <property type="entry name" value="TRX_Fd_NuoE"/>
    <property type="match status" value="1"/>
</dbReference>
<dbReference type="RefSeq" id="WP_115689559.1">
    <property type="nucleotide sequence ID" value="NZ_CP031417.1"/>
</dbReference>
<dbReference type="GO" id="GO:0098662">
    <property type="term" value="P:inorganic cation transmembrane transport"/>
    <property type="evidence" value="ECO:0007669"/>
    <property type="project" value="UniProtKB-ARBA"/>
</dbReference>
<dbReference type="SUPFAM" id="SSF52833">
    <property type="entry name" value="Thioredoxin-like"/>
    <property type="match status" value="1"/>
</dbReference>
<dbReference type="GO" id="GO:0046872">
    <property type="term" value="F:metal ion binding"/>
    <property type="evidence" value="ECO:0007669"/>
    <property type="project" value="UniProtKB-KW"/>
</dbReference>
<dbReference type="FunFam" id="3.40.30.10:FF:000022">
    <property type="entry name" value="NADH dehydrogenase flavoprotein 2, mitochondrial"/>
    <property type="match status" value="1"/>
</dbReference>
<keyword evidence="3" id="KW-0479">Metal-binding</keyword>
<dbReference type="GO" id="GO:0022804">
    <property type="term" value="F:active transmembrane transporter activity"/>
    <property type="evidence" value="ECO:0007669"/>
    <property type="project" value="UniProtKB-ARBA"/>
</dbReference>
<dbReference type="GO" id="GO:1902494">
    <property type="term" value="C:catalytic complex"/>
    <property type="evidence" value="ECO:0007669"/>
    <property type="project" value="UniProtKB-ARBA"/>
</dbReference>
<dbReference type="Proteomes" id="UP000254889">
    <property type="component" value="Chromosome"/>
</dbReference>
<sequence length="267" mass="28673">MSVRRLAPPEQQPKEFSFTKENVDWAKATIAKYPEGRQFSAVIPLLMRAQEQIGGWLPQKAIERVADMLGMPYIRALEIATFYTQFQLAPVGRKAHIQVCGTTPCMLRGAGELIKVCQHRIHHDPFHLSEDGNLSWEEVECAGACVNAPMAQVHKDVYEDLTPESFEKIIDALARGEKPKTGPQIGRRSSEPVSGLTSLTDPSLFDGSMVGQGAGLAAARAAVASRQAPAPAADAPAKPPAAPAVKAEGEADREKVGGKPTSGKKGK</sequence>
<evidence type="ECO:0000256" key="5">
    <source>
        <dbReference type="ARBA" id="ARBA00023004"/>
    </source>
</evidence>
<dbReference type="NCBIfam" id="TIGR01958">
    <property type="entry name" value="nuoE_fam"/>
    <property type="match status" value="1"/>
</dbReference>
<reference evidence="11 12" key="1">
    <citation type="submission" date="2018-07" db="EMBL/GenBank/DDBJ databases">
        <authorList>
            <person name="Quirk P.G."/>
            <person name="Krulwich T.A."/>
        </authorList>
    </citation>
    <scope>NUCLEOTIDE SEQUENCE [LARGE SCALE GENOMIC DNA]</scope>
    <source>
        <strain evidence="11 12">CC-BB4</strain>
    </source>
</reference>
<dbReference type="GO" id="GO:0031090">
    <property type="term" value="C:organelle membrane"/>
    <property type="evidence" value="ECO:0007669"/>
    <property type="project" value="UniProtKB-ARBA"/>
</dbReference>
<feature type="compositionally biased region" description="Basic and acidic residues" evidence="10">
    <location>
        <begin position="247"/>
        <end position="257"/>
    </location>
</feature>
<evidence type="ECO:0000256" key="9">
    <source>
        <dbReference type="ARBA" id="ARBA00047712"/>
    </source>
</evidence>
<dbReference type="GO" id="GO:0031967">
    <property type="term" value="C:organelle envelope"/>
    <property type="evidence" value="ECO:0007669"/>
    <property type="project" value="UniProtKB-ARBA"/>
</dbReference>
<proteinExistence type="inferred from homology"/>
<dbReference type="InterPro" id="IPR042128">
    <property type="entry name" value="NuoE_dom"/>
</dbReference>
<dbReference type="EMBL" id="CP031417">
    <property type="protein sequence ID" value="AXK80165.1"/>
    <property type="molecule type" value="Genomic_DNA"/>
</dbReference>
<protein>
    <submittedName>
        <fullName evidence="11">NADH-quinone oxidoreductase subunit NuoE</fullName>
        <ecNumber evidence="11">1.6.5.11</ecNumber>
    </submittedName>
</protein>
<dbReference type="GO" id="GO:0022890">
    <property type="term" value="F:inorganic cation transmembrane transporter activity"/>
    <property type="evidence" value="ECO:0007669"/>
    <property type="project" value="UniProtKB-ARBA"/>
</dbReference>
<evidence type="ECO:0000313" key="12">
    <source>
        <dbReference type="Proteomes" id="UP000254889"/>
    </source>
</evidence>
<dbReference type="AlphaFoldDB" id="A0A345ZTB8"/>
<dbReference type="OrthoDB" id="9807941at2"/>
<feature type="compositionally biased region" description="Low complexity" evidence="10">
    <location>
        <begin position="222"/>
        <end position="236"/>
    </location>
</feature>
<keyword evidence="12" id="KW-1185">Reference proteome</keyword>
<name>A0A345ZTB8_9HYPH</name>
<feature type="region of interest" description="Disordered" evidence="10">
    <location>
        <begin position="222"/>
        <end position="267"/>
    </location>
</feature>
<dbReference type="GO" id="GO:0003954">
    <property type="term" value="F:NADH dehydrogenase activity"/>
    <property type="evidence" value="ECO:0007669"/>
    <property type="project" value="TreeGrafter"/>
</dbReference>
<dbReference type="FunFam" id="1.10.10.1590:FF:000001">
    <property type="entry name" value="NADH-quinone oxidoreductase subunit E"/>
    <property type="match status" value="1"/>
</dbReference>
<dbReference type="InterPro" id="IPR002023">
    <property type="entry name" value="NuoE-like"/>
</dbReference>
<dbReference type="InterPro" id="IPR041921">
    <property type="entry name" value="NuoE_N"/>
</dbReference>
<dbReference type="PANTHER" id="PTHR10371">
    <property type="entry name" value="NADH DEHYDROGENASE UBIQUINONE FLAVOPROTEIN 2, MITOCHONDRIAL"/>
    <property type="match status" value="1"/>
</dbReference>
<dbReference type="EC" id="1.6.5.11" evidence="11"/>
<keyword evidence="11" id="KW-0560">Oxidoreductase</keyword>
<dbReference type="GO" id="GO:0051537">
    <property type="term" value="F:2 iron, 2 sulfur cluster binding"/>
    <property type="evidence" value="ECO:0007669"/>
    <property type="project" value="UniProtKB-KW"/>
</dbReference>
<evidence type="ECO:0000256" key="1">
    <source>
        <dbReference type="ARBA" id="ARBA00010643"/>
    </source>
</evidence>
<keyword evidence="4" id="KW-1278">Translocase</keyword>
<keyword evidence="7" id="KW-0520">NAD</keyword>
<dbReference type="Gene3D" id="1.10.10.1590">
    <property type="entry name" value="NADH-quinone oxidoreductase subunit E"/>
    <property type="match status" value="1"/>
</dbReference>